<dbReference type="AlphaFoldDB" id="A0A0M6YF41"/>
<dbReference type="STRING" id="420998.JDO7802_00556"/>
<dbReference type="InterPro" id="IPR009197">
    <property type="entry name" value="MlrC"/>
</dbReference>
<evidence type="ECO:0000313" key="4">
    <source>
        <dbReference type="EMBL" id="CTQ48554.1"/>
    </source>
</evidence>
<dbReference type="EMBL" id="CXSU01000005">
    <property type="protein sequence ID" value="CTQ48554.1"/>
    <property type="molecule type" value="Genomic_DNA"/>
</dbReference>
<keyword evidence="1" id="KW-0482">Metalloprotease</keyword>
<dbReference type="GO" id="GO:0006508">
    <property type="term" value="P:proteolysis"/>
    <property type="evidence" value="ECO:0007669"/>
    <property type="project" value="UniProtKB-KW"/>
</dbReference>
<comment type="function">
    <text evidence="1">Involved in peptidolytic degradation of cyclic heptapeptide hepatotoxin microcystin (MC).</text>
</comment>
<keyword evidence="5" id="KW-1185">Reference proteome</keyword>
<dbReference type="PIRSF" id="PIRSF012702">
    <property type="entry name" value="UCP012702"/>
    <property type="match status" value="1"/>
</dbReference>
<dbReference type="GO" id="GO:0008237">
    <property type="term" value="F:metallopeptidase activity"/>
    <property type="evidence" value="ECO:0007669"/>
    <property type="project" value="UniProtKB-KW"/>
</dbReference>
<organism evidence="4 5">
    <name type="scientific">Jannaschia donghaensis</name>
    <dbReference type="NCBI Taxonomy" id="420998"/>
    <lineage>
        <taxon>Bacteria</taxon>
        <taxon>Pseudomonadati</taxon>
        <taxon>Pseudomonadota</taxon>
        <taxon>Alphaproteobacteria</taxon>
        <taxon>Rhodobacterales</taxon>
        <taxon>Roseobacteraceae</taxon>
        <taxon>Jannaschia</taxon>
    </lineage>
</organism>
<keyword evidence="1" id="KW-0378">Hydrolase</keyword>
<dbReference type="Pfam" id="PF07171">
    <property type="entry name" value="MlrC_C"/>
    <property type="match status" value="1"/>
</dbReference>
<keyword evidence="1" id="KW-0645">Protease</keyword>
<comment type="similarity">
    <text evidence="1">Belongs to the peptidase M81 family.</text>
</comment>
<proteinExistence type="inferred from homology"/>
<dbReference type="OrthoDB" id="9782658at2"/>
<accession>A0A0M6YF41</accession>
<evidence type="ECO:0000259" key="2">
    <source>
        <dbReference type="Pfam" id="PF07171"/>
    </source>
</evidence>
<sequence>MSFRVLTAEISHETNTFNIRPTDLAAFRDRYLLDGPTAIATRGDANTELAGLLDVARLHDWGVTHIGSAAAGPGGRVTDDAFDTLCAPLLTAAAECEWDGILLMLHGAMVTASHDDGEGEILRRLRAVVGPDLPIAVTLDPHANVSPEMCDCAQILVSYTTYPHVDIRATGRRVAELLHRAMTGEIRPATSRAHRPMLEEANGGRTDLGPMIERHALARAAEARPDILAVSINGAFPCADVAFVGPTVLVTYDRGTDGPTPPQVIAEEIADDMWNRRHEALNTYLSVGEAAAIAATWTGGSPLVIADYADNPGSGAYGDSTNLLAALLEAGVTDACFGPMIDAEAAERLQRERVGATVSLSLGGQTDPRFGGGPIHVTGTLRWRGDGAVVGNGPILGGQQRSFGATAVLRVEGIDILVVSIAHQMLDLAQFETFEIAPRACNVIALRSMQHFRAAFAPIAGRIIICDSGALCTVNYGTLDYENVLRPIFPLDT</sequence>
<dbReference type="Proteomes" id="UP000049222">
    <property type="component" value="Unassembled WGS sequence"/>
</dbReference>
<dbReference type="InterPro" id="IPR010799">
    <property type="entry name" value="MlrC_C"/>
</dbReference>
<feature type="domain" description="Microcystin LR degradation protein MlrC C-terminal" evidence="2">
    <location>
        <begin position="305"/>
        <end position="483"/>
    </location>
</feature>
<reference evidence="4 5" key="1">
    <citation type="submission" date="2015-07" db="EMBL/GenBank/DDBJ databases">
        <authorList>
            <person name="Noorani M."/>
        </authorList>
    </citation>
    <scope>NUCLEOTIDE SEQUENCE [LARGE SCALE GENOMIC DNA]</scope>
    <source>
        <strain evidence="4 5">CECT 7802</strain>
    </source>
</reference>
<keyword evidence="1" id="KW-0479">Metal-binding</keyword>
<protein>
    <recommendedName>
        <fullName evidence="1">Microcystinase C</fullName>
        <shortName evidence="1">MlrC</shortName>
    </recommendedName>
</protein>
<evidence type="ECO:0000313" key="5">
    <source>
        <dbReference type="Proteomes" id="UP000049222"/>
    </source>
</evidence>
<evidence type="ECO:0000259" key="3">
    <source>
        <dbReference type="Pfam" id="PF07364"/>
    </source>
</evidence>
<dbReference type="RefSeq" id="WP_055082348.1">
    <property type="nucleotide sequence ID" value="NZ_CXSU01000005.1"/>
</dbReference>
<dbReference type="GO" id="GO:0046872">
    <property type="term" value="F:metal ion binding"/>
    <property type="evidence" value="ECO:0007669"/>
    <property type="project" value="UniProtKB-KW"/>
</dbReference>
<dbReference type="Pfam" id="PF07364">
    <property type="entry name" value="DUF1485"/>
    <property type="match status" value="1"/>
</dbReference>
<feature type="domain" description="Microcystin LR degradation protein MlrC N-terminal" evidence="3">
    <location>
        <begin position="4"/>
        <end position="293"/>
    </location>
</feature>
<evidence type="ECO:0000256" key="1">
    <source>
        <dbReference type="PIRNR" id="PIRNR012702"/>
    </source>
</evidence>
<comment type="cofactor">
    <cofactor evidence="1">
        <name>Zn(2+)</name>
        <dbReference type="ChEBI" id="CHEBI:29105"/>
    </cofactor>
    <text evidence="1">Binds 1 zinc ion per subunit.</text>
</comment>
<dbReference type="InterPro" id="IPR015995">
    <property type="entry name" value="MlrC_N"/>
</dbReference>
<name>A0A0M6YF41_9RHOB</name>
<gene>
    <name evidence="4" type="ORF">JDO7802_00556</name>
</gene>